<feature type="region of interest" description="Disordered" evidence="1">
    <location>
        <begin position="77"/>
        <end position="104"/>
    </location>
</feature>
<dbReference type="Proteomes" id="UP000030665">
    <property type="component" value="Unassembled WGS sequence"/>
</dbReference>
<evidence type="ECO:0000256" key="1">
    <source>
        <dbReference type="SAM" id="MobiDB-lite"/>
    </source>
</evidence>
<keyword evidence="4" id="KW-1185">Reference proteome</keyword>
<proteinExistence type="predicted"/>
<organism evidence="3 4">
    <name type="scientific">Trichuris trichiura</name>
    <name type="common">Whipworm</name>
    <name type="synonym">Trichocephalus trichiurus</name>
    <dbReference type="NCBI Taxonomy" id="36087"/>
    <lineage>
        <taxon>Eukaryota</taxon>
        <taxon>Metazoa</taxon>
        <taxon>Ecdysozoa</taxon>
        <taxon>Nematoda</taxon>
        <taxon>Enoplea</taxon>
        <taxon>Dorylaimia</taxon>
        <taxon>Trichinellida</taxon>
        <taxon>Trichuridae</taxon>
        <taxon>Trichuris</taxon>
    </lineage>
</organism>
<gene>
    <name evidence="3" type="ORF">TTRE_0000243501</name>
</gene>
<evidence type="ECO:0000256" key="2">
    <source>
        <dbReference type="SAM" id="Phobius"/>
    </source>
</evidence>
<feature type="region of interest" description="Disordered" evidence="1">
    <location>
        <begin position="122"/>
        <end position="150"/>
    </location>
</feature>
<keyword evidence="2" id="KW-1133">Transmembrane helix</keyword>
<feature type="compositionally biased region" description="Polar residues" evidence="1">
    <location>
        <begin position="136"/>
        <end position="150"/>
    </location>
</feature>
<dbReference type="AlphaFoldDB" id="A0A077Z675"/>
<evidence type="ECO:0000313" key="4">
    <source>
        <dbReference type="Proteomes" id="UP000030665"/>
    </source>
</evidence>
<reference evidence="3" key="2">
    <citation type="submission" date="2014-03" db="EMBL/GenBank/DDBJ databases">
        <title>The whipworm genome and dual-species transcriptomics of an intimate host-pathogen interaction.</title>
        <authorList>
            <person name="Foth B.J."/>
            <person name="Tsai I.J."/>
            <person name="Reid A.J."/>
            <person name="Bancroft A.J."/>
            <person name="Nichol S."/>
            <person name="Tracey A."/>
            <person name="Holroyd N."/>
            <person name="Cotton J.A."/>
            <person name="Stanley E.J."/>
            <person name="Zarowiecki M."/>
            <person name="Liu J.Z."/>
            <person name="Huckvale T."/>
            <person name="Cooper P.J."/>
            <person name="Grencis R.K."/>
            <person name="Berriman M."/>
        </authorList>
    </citation>
    <scope>NUCLEOTIDE SEQUENCE [LARGE SCALE GENOMIC DNA]</scope>
</reference>
<feature type="transmembrane region" description="Helical" evidence="2">
    <location>
        <begin position="204"/>
        <end position="222"/>
    </location>
</feature>
<evidence type="ECO:0000313" key="3">
    <source>
        <dbReference type="EMBL" id="CDW54165.1"/>
    </source>
</evidence>
<keyword evidence="2" id="KW-0812">Transmembrane</keyword>
<dbReference type="EMBL" id="HG805883">
    <property type="protein sequence ID" value="CDW54165.1"/>
    <property type="molecule type" value="Genomic_DNA"/>
</dbReference>
<sequence length="263" mass="29294">MQKKPYVIPSVFKGGKSKSLTVDKGVSEAANEIKSKKHVYMVPAGNKYRNPSAQAKWRQNVKGASGYMAFSTRKVEGDGTQMENKGDKVSPSTLPPGDGMKANRSSFRRKLTCDLFWQKTETPQAATGKGGRRNRFSASSVASQNPDDQQTGFSAWMTDLLSFGRPGSIENTQGRKITAFSTVKQHLIQSFVRNGNEPEMTSRFVAIIVVWITCAIICLYLIDLHECIGDWYHAGEKYPWETTSACFYPVTLLENPNYKGKQN</sequence>
<keyword evidence="2" id="KW-0472">Membrane</keyword>
<name>A0A077Z675_TRITR</name>
<reference evidence="3" key="1">
    <citation type="submission" date="2014-01" db="EMBL/GenBank/DDBJ databases">
        <authorList>
            <person name="Aslett M."/>
        </authorList>
    </citation>
    <scope>NUCLEOTIDE SEQUENCE</scope>
</reference>
<protein>
    <submittedName>
        <fullName evidence="3">Uncharacterized protein</fullName>
    </submittedName>
</protein>
<accession>A0A077Z675</accession>